<protein>
    <submittedName>
        <fullName evidence="1">Uncharacterized protein</fullName>
    </submittedName>
</protein>
<proteinExistence type="predicted"/>
<sequence>MPVPVVMLSDAALGLLRDVFGRPDLLQDAHRIQQRHVRWGTDTAIMPHGGVVVSEAELLGALDLGHPALACGDEPLLATLHGTGPFPSAPMLHFGQRRTVAVPVDMVPDAERDACYVEAVEEGWLFLIPKGDTAWLLAVGAEVEPLLAGSHLIAPLLSRVGQASAAFDTAPRQLPQLSGPDWLALGTAALGFDPICGDGSAQAVREAILAVAVVSAMAKGGDGAALTNHYHAMLTASLRRHIQISGQFYASGGKGPWWQRQIADLAEGYRWTTAQLAQQCEPRYVLRGFELVEKEMAL</sequence>
<keyword evidence="2" id="KW-1185">Reference proteome</keyword>
<organism evidence="1 2">
    <name type="scientific">Novosphingobium umbonatum</name>
    <dbReference type="NCBI Taxonomy" id="1908524"/>
    <lineage>
        <taxon>Bacteria</taxon>
        <taxon>Pseudomonadati</taxon>
        <taxon>Pseudomonadota</taxon>
        <taxon>Alphaproteobacteria</taxon>
        <taxon>Sphingomonadales</taxon>
        <taxon>Sphingomonadaceae</taxon>
        <taxon>Novosphingobium</taxon>
    </lineage>
</organism>
<name>A0A3S2VAB4_9SPHN</name>
<evidence type="ECO:0000313" key="1">
    <source>
        <dbReference type="EMBL" id="RVU07670.1"/>
    </source>
</evidence>
<dbReference type="Proteomes" id="UP000282837">
    <property type="component" value="Unassembled WGS sequence"/>
</dbReference>
<dbReference type="EMBL" id="SACO01000001">
    <property type="protein sequence ID" value="RVU07670.1"/>
    <property type="molecule type" value="Genomic_DNA"/>
</dbReference>
<dbReference type="InterPro" id="IPR036188">
    <property type="entry name" value="FAD/NAD-bd_sf"/>
</dbReference>
<dbReference type="Gene3D" id="3.50.50.60">
    <property type="entry name" value="FAD/NAD(P)-binding domain"/>
    <property type="match status" value="1"/>
</dbReference>
<reference evidence="1 2" key="1">
    <citation type="submission" date="2019-01" db="EMBL/GenBank/DDBJ databases">
        <authorList>
            <person name="Chen W.-M."/>
        </authorList>
    </citation>
    <scope>NUCLEOTIDE SEQUENCE [LARGE SCALE GENOMIC DNA]</scope>
    <source>
        <strain evidence="1 2">FSY-9</strain>
    </source>
</reference>
<evidence type="ECO:0000313" key="2">
    <source>
        <dbReference type="Proteomes" id="UP000282837"/>
    </source>
</evidence>
<accession>A0A3S2VAB4</accession>
<gene>
    <name evidence="1" type="ORF">EOE18_00865</name>
</gene>
<dbReference type="SUPFAM" id="SSF51905">
    <property type="entry name" value="FAD/NAD(P)-binding domain"/>
    <property type="match status" value="1"/>
</dbReference>
<comment type="caution">
    <text evidence="1">The sequence shown here is derived from an EMBL/GenBank/DDBJ whole genome shotgun (WGS) entry which is preliminary data.</text>
</comment>
<dbReference type="OrthoDB" id="118092at2"/>
<dbReference type="RefSeq" id="WP_127705247.1">
    <property type="nucleotide sequence ID" value="NZ_SACO01000001.1"/>
</dbReference>
<dbReference type="AlphaFoldDB" id="A0A3S2VAB4"/>